<evidence type="ECO:0000313" key="4">
    <source>
        <dbReference type="Proteomes" id="UP000284219"/>
    </source>
</evidence>
<dbReference type="Gene3D" id="1.10.530.10">
    <property type="match status" value="1"/>
</dbReference>
<dbReference type="InterPro" id="IPR051056">
    <property type="entry name" value="Glycosyl_Hydrolase_73"/>
</dbReference>
<reference evidence="3 4" key="1">
    <citation type="submission" date="2016-08" db="EMBL/GenBank/DDBJ databases">
        <title>Novel Firmicute Genomes.</title>
        <authorList>
            <person name="Poppleton D.I."/>
            <person name="Gribaldo S."/>
        </authorList>
    </citation>
    <scope>NUCLEOTIDE SEQUENCE [LARGE SCALE GENOMIC DNA]</scope>
    <source>
        <strain evidence="3 4">RAOx-1</strain>
    </source>
</reference>
<protein>
    <recommendedName>
        <fullName evidence="2">Mannosyl-glycoprotein endo-beta-N-acetylglucosamidase-like domain-containing protein</fullName>
    </recommendedName>
</protein>
<evidence type="ECO:0000313" key="3">
    <source>
        <dbReference type="EMBL" id="RKD26795.1"/>
    </source>
</evidence>
<dbReference type="PANTHER" id="PTHR33308">
    <property type="entry name" value="PEPTIDOGLYCAN HYDROLASE FLGJ"/>
    <property type="match status" value="1"/>
</dbReference>
<name>A0A419SQW0_9BACL</name>
<proteinExistence type="predicted"/>
<gene>
    <name evidence="3" type="ORF">BEP19_16495</name>
</gene>
<keyword evidence="1" id="KW-0378">Hydrolase</keyword>
<dbReference type="Proteomes" id="UP000284219">
    <property type="component" value="Unassembled WGS sequence"/>
</dbReference>
<comment type="caution">
    <text evidence="3">The sequence shown here is derived from an EMBL/GenBank/DDBJ whole genome shotgun (WGS) entry which is preliminary data.</text>
</comment>
<dbReference type="OrthoDB" id="9816557at2"/>
<dbReference type="PANTHER" id="PTHR33308:SF9">
    <property type="entry name" value="PEPTIDOGLYCAN HYDROLASE FLGJ"/>
    <property type="match status" value="1"/>
</dbReference>
<dbReference type="InterPro" id="IPR002901">
    <property type="entry name" value="MGlyc_endo_b_GlcNAc-like_dom"/>
</dbReference>
<feature type="domain" description="Mannosyl-glycoprotein endo-beta-N-acetylglucosamidase-like" evidence="2">
    <location>
        <begin position="124"/>
        <end position="249"/>
    </location>
</feature>
<evidence type="ECO:0000256" key="1">
    <source>
        <dbReference type="ARBA" id="ARBA00022801"/>
    </source>
</evidence>
<dbReference type="AlphaFoldDB" id="A0A419SQW0"/>
<sequence length="258" mass="28860">MYQMNKTTVMIAILFLVTAIAQQLQVTPPILLGQAFSKELIATIMDQPIDEQYEQLKQETGQTHLVAEAKHEKLLLDNTSASRVLLLQQELADKRRQFRQEAQSSDVTTLDLRKPSGLSAGEADRLLAGTGLEGLGKAFVEAENDYEVNAYYLIAHAAWESGWGNSKISREKNNLFGFMAYDNSPYQSAKHFKTKAEGIDVVAKFISQNYLQESGRYYHGPTLKGMNVRYASDGNWNRGIAKVIRSLVNKPVNDPMIA</sequence>
<dbReference type="EMBL" id="MCHY01000002">
    <property type="protein sequence ID" value="RKD26795.1"/>
    <property type="molecule type" value="Genomic_DNA"/>
</dbReference>
<dbReference type="Pfam" id="PF01832">
    <property type="entry name" value="Glucosaminidase"/>
    <property type="match status" value="1"/>
</dbReference>
<dbReference type="GO" id="GO:0004040">
    <property type="term" value="F:amidase activity"/>
    <property type="evidence" value="ECO:0007669"/>
    <property type="project" value="InterPro"/>
</dbReference>
<keyword evidence="4" id="KW-1185">Reference proteome</keyword>
<dbReference type="SMART" id="SM00047">
    <property type="entry name" value="LYZ2"/>
    <property type="match status" value="1"/>
</dbReference>
<accession>A0A419SQW0</accession>
<organism evidence="3 4">
    <name type="scientific">Ammoniphilus oxalaticus</name>
    <dbReference type="NCBI Taxonomy" id="66863"/>
    <lineage>
        <taxon>Bacteria</taxon>
        <taxon>Bacillati</taxon>
        <taxon>Bacillota</taxon>
        <taxon>Bacilli</taxon>
        <taxon>Bacillales</taxon>
        <taxon>Paenibacillaceae</taxon>
        <taxon>Aneurinibacillus group</taxon>
        <taxon>Ammoniphilus</taxon>
    </lineage>
</organism>
<evidence type="ECO:0000259" key="2">
    <source>
        <dbReference type="SMART" id="SM00047"/>
    </source>
</evidence>